<feature type="non-terminal residue" evidence="2">
    <location>
        <position position="1"/>
    </location>
</feature>
<feature type="compositionally biased region" description="Basic and acidic residues" evidence="1">
    <location>
        <begin position="59"/>
        <end position="99"/>
    </location>
</feature>
<protein>
    <submittedName>
        <fullName evidence="2">Uncharacterized protein</fullName>
    </submittedName>
</protein>
<gene>
    <name evidence="2" type="ORF">ILYODFUR_026390</name>
</gene>
<organism evidence="2 3">
    <name type="scientific">Ilyodon furcidens</name>
    <name type="common">goldbreast splitfin</name>
    <dbReference type="NCBI Taxonomy" id="33524"/>
    <lineage>
        <taxon>Eukaryota</taxon>
        <taxon>Metazoa</taxon>
        <taxon>Chordata</taxon>
        <taxon>Craniata</taxon>
        <taxon>Vertebrata</taxon>
        <taxon>Euteleostomi</taxon>
        <taxon>Actinopterygii</taxon>
        <taxon>Neopterygii</taxon>
        <taxon>Teleostei</taxon>
        <taxon>Neoteleostei</taxon>
        <taxon>Acanthomorphata</taxon>
        <taxon>Ovalentaria</taxon>
        <taxon>Atherinomorphae</taxon>
        <taxon>Cyprinodontiformes</taxon>
        <taxon>Goodeidae</taxon>
        <taxon>Ilyodon</taxon>
    </lineage>
</organism>
<keyword evidence="3" id="KW-1185">Reference proteome</keyword>
<evidence type="ECO:0000313" key="3">
    <source>
        <dbReference type="Proteomes" id="UP001482620"/>
    </source>
</evidence>
<sequence>LCCSTIACTEREGIFIEKSSTKPTANIYQAADRHFSTYTTPLCNQCDIQQEECRAPRKIRVQQEQRRREQPVKKNTNKGDFHQEESRTAKATATEERGFHLSSRLVSSL</sequence>
<proteinExistence type="predicted"/>
<reference evidence="2 3" key="1">
    <citation type="submission" date="2021-06" db="EMBL/GenBank/DDBJ databases">
        <authorList>
            <person name="Palmer J.M."/>
        </authorList>
    </citation>
    <scope>NUCLEOTIDE SEQUENCE [LARGE SCALE GENOMIC DNA]</scope>
    <source>
        <strain evidence="3">if_2019</strain>
        <tissue evidence="2">Muscle</tissue>
    </source>
</reference>
<name>A0ABV0UCI8_9TELE</name>
<evidence type="ECO:0000256" key="1">
    <source>
        <dbReference type="SAM" id="MobiDB-lite"/>
    </source>
</evidence>
<feature type="region of interest" description="Disordered" evidence="1">
    <location>
        <begin position="59"/>
        <end position="109"/>
    </location>
</feature>
<evidence type="ECO:0000313" key="2">
    <source>
        <dbReference type="EMBL" id="MEQ2241538.1"/>
    </source>
</evidence>
<dbReference type="Proteomes" id="UP001482620">
    <property type="component" value="Unassembled WGS sequence"/>
</dbReference>
<comment type="caution">
    <text evidence="2">The sequence shown here is derived from an EMBL/GenBank/DDBJ whole genome shotgun (WGS) entry which is preliminary data.</text>
</comment>
<accession>A0ABV0UCI8</accession>
<dbReference type="EMBL" id="JAHRIQ010061260">
    <property type="protein sequence ID" value="MEQ2241538.1"/>
    <property type="molecule type" value="Genomic_DNA"/>
</dbReference>